<reference evidence="7" key="1">
    <citation type="submission" date="2015-04" db="UniProtKB">
        <authorList>
            <consortium name="EnsemblPlants"/>
        </authorList>
    </citation>
    <scope>IDENTIFICATION</scope>
    <source>
        <strain evidence="7">SL10</strain>
    </source>
</reference>
<evidence type="ECO:0000256" key="1">
    <source>
        <dbReference type="ARBA" id="ARBA00022737"/>
    </source>
</evidence>
<keyword evidence="4" id="KW-0472">Membrane</keyword>
<proteinExistence type="inferred from homology"/>
<comment type="similarity">
    <text evidence="3 4">Belongs to the calcineurin regulatory subunit family.</text>
</comment>
<evidence type="ECO:0000256" key="2">
    <source>
        <dbReference type="ARBA" id="ARBA00022837"/>
    </source>
</evidence>
<dbReference type="GO" id="GO:0016020">
    <property type="term" value="C:membrane"/>
    <property type="evidence" value="ECO:0007669"/>
    <property type="project" value="UniProtKB-SubCell"/>
</dbReference>
<dbReference type="GO" id="GO:0019900">
    <property type="term" value="F:kinase binding"/>
    <property type="evidence" value="ECO:0007669"/>
    <property type="project" value="UniProtKB-UniRule"/>
</dbReference>
<dbReference type="HOGENOM" id="CLU_068772_0_0_1"/>
<sequence length="273" mass="29239">MGRKSARPARTWARCGSSFPKEVGGKRGATDSGPTYRVGSRSRRRHSPSRLDTPPTPTRRAPNPPAPNPDLLPCSALRSAAAAARAPPGECAGVWWWVCKGGGVGDARSAAAAVEGVCVLGYSGGSGLGGVRVGMGCFQSTARRPRPGYEDPVGLASETAFSVSEVEALFELFKSISGSVIDDGLINKVKQMLIALLGESEMRLSDEIIETILDKTFSDADTNQDGRIDRTEWENFVSRNPSLLKIMTLPYLKDITTTFPSFVFNSEVDDLVT</sequence>
<dbReference type="Gene3D" id="1.10.238.10">
    <property type="entry name" value="EF-hand"/>
    <property type="match status" value="1"/>
</dbReference>
<protein>
    <recommendedName>
        <fullName evidence="4">Calcineurin B-like protein</fullName>
    </recommendedName>
</protein>
<dbReference type="InterPro" id="IPR018247">
    <property type="entry name" value="EF_Hand_1_Ca_BS"/>
</dbReference>
<feature type="compositionally biased region" description="Pro residues" evidence="5">
    <location>
        <begin position="54"/>
        <end position="70"/>
    </location>
</feature>
<evidence type="ECO:0000256" key="3">
    <source>
        <dbReference type="ARBA" id="ARBA00023774"/>
    </source>
</evidence>
<dbReference type="EnsemblPlants" id="ONIVA10G21330.3">
    <property type="protein sequence ID" value="ONIVA10G21330.3"/>
    <property type="gene ID" value="ONIVA10G21330"/>
</dbReference>
<evidence type="ECO:0000313" key="8">
    <source>
        <dbReference type="Proteomes" id="UP000006591"/>
    </source>
</evidence>
<name>A0A0E0IWL5_ORYNI</name>
<dbReference type="InterPro" id="IPR002048">
    <property type="entry name" value="EF_hand_dom"/>
</dbReference>
<feature type="region of interest" description="Disordered" evidence="5">
    <location>
        <begin position="1"/>
        <end position="71"/>
    </location>
</feature>
<dbReference type="InterPro" id="IPR045198">
    <property type="entry name" value="CNBL1-10"/>
</dbReference>
<dbReference type="PROSITE" id="PS50222">
    <property type="entry name" value="EF_HAND_2"/>
    <property type="match status" value="1"/>
</dbReference>
<reference evidence="7" key="2">
    <citation type="submission" date="2018-04" db="EMBL/GenBank/DDBJ databases">
        <title>OnivRS2 (Oryza nivara Reference Sequence Version 2).</title>
        <authorList>
            <person name="Zhang J."/>
            <person name="Kudrna D."/>
            <person name="Lee S."/>
            <person name="Talag J."/>
            <person name="Rajasekar S."/>
            <person name="Welchert J."/>
            <person name="Hsing Y.-I."/>
            <person name="Wing R.A."/>
        </authorList>
    </citation>
    <scope>NUCLEOTIDE SEQUENCE [LARGE SCALE GENOMIC DNA]</scope>
</reference>
<evidence type="ECO:0000259" key="6">
    <source>
        <dbReference type="PROSITE" id="PS50222"/>
    </source>
</evidence>
<dbReference type="GO" id="GO:0005509">
    <property type="term" value="F:calcium ion binding"/>
    <property type="evidence" value="ECO:0007669"/>
    <property type="project" value="UniProtKB-UniRule"/>
</dbReference>
<dbReference type="InterPro" id="IPR011992">
    <property type="entry name" value="EF-hand-dom_pair"/>
</dbReference>
<dbReference type="PROSITE" id="PS00018">
    <property type="entry name" value="EF_HAND_1"/>
    <property type="match status" value="1"/>
</dbReference>
<evidence type="ECO:0000313" key="7">
    <source>
        <dbReference type="EnsemblPlants" id="ONIVA10G21330.3"/>
    </source>
</evidence>
<comment type="subcellular location">
    <subcellularLocation>
        <location evidence="4">Membrane</location>
    </subcellularLocation>
</comment>
<dbReference type="PANTHER" id="PTHR23056:SF44">
    <property type="entry name" value="CALCINEURIN B-LIKE PROTEIN 1"/>
    <property type="match status" value="1"/>
</dbReference>
<dbReference type="Proteomes" id="UP000006591">
    <property type="component" value="Chromosome 10"/>
</dbReference>
<dbReference type="Gramene" id="ONIVA10G21330.3">
    <property type="protein sequence ID" value="ONIVA10G21330.3"/>
    <property type="gene ID" value="ONIVA10G21330"/>
</dbReference>
<comment type="subunit">
    <text evidence="4">Homodimer. Interacts with CIPK.</text>
</comment>
<dbReference type="AlphaFoldDB" id="A0A0E0IWL5"/>
<dbReference type="Pfam" id="PF13202">
    <property type="entry name" value="EF-hand_5"/>
    <property type="match status" value="1"/>
</dbReference>
<feature type="domain" description="EF-hand" evidence="6">
    <location>
        <begin position="208"/>
        <end position="243"/>
    </location>
</feature>
<comment type="function">
    <text evidence="4">Acts as a calcium sensor. CBL proteins interact with CIPK serine-threonine protein kinases. Binding of a CBL protein to the regulatory NAF domain of a CIPK protein lead to the activation of the kinase in a calcium-dependent manner.</text>
</comment>
<keyword evidence="4" id="KW-0479">Metal-binding</keyword>
<evidence type="ECO:0000256" key="5">
    <source>
        <dbReference type="SAM" id="MobiDB-lite"/>
    </source>
</evidence>
<dbReference type="SUPFAM" id="SSF47473">
    <property type="entry name" value="EF-hand"/>
    <property type="match status" value="1"/>
</dbReference>
<evidence type="ECO:0000256" key="4">
    <source>
        <dbReference type="RuleBase" id="RU369080"/>
    </source>
</evidence>
<dbReference type="PANTHER" id="PTHR23056">
    <property type="entry name" value="CALCINEURIN B"/>
    <property type="match status" value="1"/>
</dbReference>
<accession>A0A0E0IWL5</accession>
<dbReference type="GO" id="GO:0019722">
    <property type="term" value="P:calcium-mediated signaling"/>
    <property type="evidence" value="ECO:0007669"/>
    <property type="project" value="UniProtKB-UniRule"/>
</dbReference>
<keyword evidence="1 4" id="KW-0677">Repeat</keyword>
<keyword evidence="2 4" id="KW-0106">Calcium</keyword>
<keyword evidence="8" id="KW-1185">Reference proteome</keyword>
<organism evidence="7">
    <name type="scientific">Oryza nivara</name>
    <name type="common">Indian wild rice</name>
    <name type="synonym">Oryza sativa f. spontanea</name>
    <dbReference type="NCBI Taxonomy" id="4536"/>
    <lineage>
        <taxon>Eukaryota</taxon>
        <taxon>Viridiplantae</taxon>
        <taxon>Streptophyta</taxon>
        <taxon>Embryophyta</taxon>
        <taxon>Tracheophyta</taxon>
        <taxon>Spermatophyta</taxon>
        <taxon>Magnoliopsida</taxon>
        <taxon>Liliopsida</taxon>
        <taxon>Poales</taxon>
        <taxon>Poaceae</taxon>
        <taxon>BOP clade</taxon>
        <taxon>Oryzoideae</taxon>
        <taxon>Oryzeae</taxon>
        <taxon>Oryzinae</taxon>
        <taxon>Oryza</taxon>
    </lineage>
</organism>